<gene>
    <name evidence="12" type="ORF">CEPIT_LOCUS34962</name>
    <name evidence="11" type="ORF">CEPIT_LOCUS4259</name>
</gene>
<feature type="compositionally biased region" description="Low complexity" evidence="9">
    <location>
        <begin position="580"/>
        <end position="597"/>
    </location>
</feature>
<comment type="subcellular location">
    <subcellularLocation>
        <location evidence="1 8">Nucleus</location>
    </subcellularLocation>
</comment>
<evidence type="ECO:0000256" key="9">
    <source>
        <dbReference type="SAM" id="MobiDB-lite"/>
    </source>
</evidence>
<dbReference type="EMBL" id="CAMAPF010000992">
    <property type="protein sequence ID" value="CAH9136022.1"/>
    <property type="molecule type" value="Genomic_DNA"/>
</dbReference>
<feature type="region of interest" description="Disordered" evidence="9">
    <location>
        <begin position="477"/>
        <end position="526"/>
    </location>
</feature>
<dbReference type="CDD" id="cd00086">
    <property type="entry name" value="homeodomain"/>
    <property type="match status" value="1"/>
</dbReference>
<feature type="domain" description="Homeobox" evidence="10">
    <location>
        <begin position="400"/>
        <end position="463"/>
    </location>
</feature>
<evidence type="ECO:0000259" key="10">
    <source>
        <dbReference type="PROSITE" id="PS50071"/>
    </source>
</evidence>
<sequence>MKSLMETRTTHRPDLHVLQYLGDYPCNLEQNMDLAQLPSCRYGNISYEPSSVILNFASTSQSVEAHRSEGLTQVNQELTGPSRTDDNALYTNSTQNCGSWSVSNNNSLSPMLFGGSFPGVLQPNNVTSLTNNPSNEIPGQYTQKHFEDMQQFISSSSHYQNSSSVHDVNNEGSHRWHGEFERATHISNAQALSLSLSSVSPSNLNPPCVGPFGPFTGYATILRSSRFLKPAQQLLDELCNFSGLMARMPELTGKVLEEVSLSSDVILNAAHRSMSGLGSSNEYYPRSEYQQTRVKLLHMQDEVCKKYSQYRQQMQMVVSSFESVAGLSAATPFILFALKTISGNFCSLSNAISNQLKNTGKALGEDLSSPTGKCKGSGLKLVDHGREKHGSSMGYLDSQPHIWRPQRGLPERAVSVLRAWLFDHFLHPYPTDSDKHMLATQTGLSRNQVSNWFINARVRVWKPMVEEIHSLETKAMEAEKGPNAAGKAAEVGTNSATESATQSKNSPNSAQYSRTGPRITRAPGMAPVTCIGEKPQSRMLNCHLPSGMDGQLVGFMPYQQNNIGSVSLTLGLRQGADVAQQKQLQQQQHEPQQQLQQQHHHHLGGGQMMIHDYFG</sequence>
<organism evidence="11 13">
    <name type="scientific">Cuscuta epithymum</name>
    <dbReference type="NCBI Taxonomy" id="186058"/>
    <lineage>
        <taxon>Eukaryota</taxon>
        <taxon>Viridiplantae</taxon>
        <taxon>Streptophyta</taxon>
        <taxon>Embryophyta</taxon>
        <taxon>Tracheophyta</taxon>
        <taxon>Spermatophyta</taxon>
        <taxon>Magnoliopsida</taxon>
        <taxon>eudicotyledons</taxon>
        <taxon>Gunneridae</taxon>
        <taxon>Pentapetalae</taxon>
        <taxon>asterids</taxon>
        <taxon>lamiids</taxon>
        <taxon>Solanales</taxon>
        <taxon>Convolvulaceae</taxon>
        <taxon>Cuscuteae</taxon>
        <taxon>Cuscuta</taxon>
        <taxon>Cuscuta subgen. Cuscuta</taxon>
    </lineage>
</organism>
<dbReference type="Pfam" id="PF07526">
    <property type="entry name" value="POX"/>
    <property type="match status" value="1"/>
</dbReference>
<dbReference type="GO" id="GO:0003677">
    <property type="term" value="F:DNA binding"/>
    <property type="evidence" value="ECO:0007669"/>
    <property type="project" value="UniProtKB-UniRule"/>
</dbReference>
<comment type="similarity">
    <text evidence="2">Belongs to the TALE/BELL homeobox family.</text>
</comment>
<dbReference type="Proteomes" id="UP001152523">
    <property type="component" value="Unassembled WGS sequence"/>
</dbReference>
<dbReference type="Pfam" id="PF05920">
    <property type="entry name" value="Homeobox_KN"/>
    <property type="match status" value="1"/>
</dbReference>
<feature type="compositionally biased region" description="Polar residues" evidence="9">
    <location>
        <begin position="492"/>
        <end position="514"/>
    </location>
</feature>
<dbReference type="PANTHER" id="PTHR11850">
    <property type="entry name" value="HOMEOBOX PROTEIN TRANSCRIPTION FACTORS"/>
    <property type="match status" value="1"/>
</dbReference>
<evidence type="ECO:0000256" key="8">
    <source>
        <dbReference type="PROSITE-ProRule" id="PRU00108"/>
    </source>
</evidence>
<dbReference type="EMBL" id="CAMAPF010000022">
    <property type="protein sequence ID" value="CAH9072328.1"/>
    <property type="molecule type" value="Genomic_DNA"/>
</dbReference>
<dbReference type="InterPro" id="IPR050224">
    <property type="entry name" value="TALE_homeobox"/>
</dbReference>
<reference evidence="11" key="1">
    <citation type="submission" date="2022-07" db="EMBL/GenBank/DDBJ databases">
        <authorList>
            <person name="Macas J."/>
            <person name="Novak P."/>
            <person name="Neumann P."/>
        </authorList>
    </citation>
    <scope>NUCLEOTIDE SEQUENCE</scope>
</reference>
<evidence type="ECO:0000256" key="3">
    <source>
        <dbReference type="ARBA" id="ARBA00023015"/>
    </source>
</evidence>
<dbReference type="Gene3D" id="1.10.10.60">
    <property type="entry name" value="Homeodomain-like"/>
    <property type="match status" value="1"/>
</dbReference>
<feature type="region of interest" description="Disordered" evidence="9">
    <location>
        <begin position="580"/>
        <end position="602"/>
    </location>
</feature>
<evidence type="ECO:0000256" key="4">
    <source>
        <dbReference type="ARBA" id="ARBA00023125"/>
    </source>
</evidence>
<evidence type="ECO:0000313" key="13">
    <source>
        <dbReference type="Proteomes" id="UP001152523"/>
    </source>
</evidence>
<evidence type="ECO:0000313" key="11">
    <source>
        <dbReference type="EMBL" id="CAH9072328.1"/>
    </source>
</evidence>
<keyword evidence="7 8" id="KW-0539">Nucleus</keyword>
<keyword evidence="13" id="KW-1185">Reference proteome</keyword>
<evidence type="ECO:0000256" key="2">
    <source>
        <dbReference type="ARBA" id="ARBA00006454"/>
    </source>
</evidence>
<evidence type="ECO:0000256" key="6">
    <source>
        <dbReference type="ARBA" id="ARBA00023163"/>
    </source>
</evidence>
<proteinExistence type="inferred from homology"/>
<keyword evidence="5 8" id="KW-0371">Homeobox</keyword>
<dbReference type="PROSITE" id="PS50071">
    <property type="entry name" value="HOMEOBOX_2"/>
    <property type="match status" value="1"/>
</dbReference>
<evidence type="ECO:0000256" key="7">
    <source>
        <dbReference type="ARBA" id="ARBA00023242"/>
    </source>
</evidence>
<dbReference type="InterPro" id="IPR006563">
    <property type="entry name" value="POX_dom"/>
</dbReference>
<name>A0AAV0CD69_9ASTE</name>
<dbReference type="SMART" id="SM00574">
    <property type="entry name" value="POX"/>
    <property type="match status" value="1"/>
</dbReference>
<dbReference type="InterPro" id="IPR008422">
    <property type="entry name" value="KN_HD"/>
</dbReference>
<evidence type="ECO:0000256" key="1">
    <source>
        <dbReference type="ARBA" id="ARBA00004123"/>
    </source>
</evidence>
<accession>A0AAV0CD69</accession>
<protein>
    <recommendedName>
        <fullName evidence="10">Homeobox domain-containing protein</fullName>
    </recommendedName>
</protein>
<dbReference type="InterPro" id="IPR009057">
    <property type="entry name" value="Homeodomain-like_sf"/>
</dbReference>
<dbReference type="SUPFAM" id="SSF46689">
    <property type="entry name" value="Homeodomain-like"/>
    <property type="match status" value="1"/>
</dbReference>
<dbReference type="InterPro" id="IPR001356">
    <property type="entry name" value="HD"/>
</dbReference>
<comment type="caution">
    <text evidence="11">The sequence shown here is derived from an EMBL/GenBank/DDBJ whole genome shotgun (WGS) entry which is preliminary data.</text>
</comment>
<evidence type="ECO:0000256" key="5">
    <source>
        <dbReference type="ARBA" id="ARBA00023155"/>
    </source>
</evidence>
<keyword evidence="3" id="KW-0805">Transcription regulation</keyword>
<dbReference type="AlphaFoldDB" id="A0AAV0CD69"/>
<dbReference type="SMART" id="SM00389">
    <property type="entry name" value="HOX"/>
    <property type="match status" value="1"/>
</dbReference>
<dbReference type="GO" id="GO:0005634">
    <property type="term" value="C:nucleus"/>
    <property type="evidence" value="ECO:0007669"/>
    <property type="project" value="UniProtKB-SubCell"/>
</dbReference>
<keyword evidence="4 8" id="KW-0238">DNA-binding</keyword>
<keyword evidence="6" id="KW-0804">Transcription</keyword>
<evidence type="ECO:0000313" key="12">
    <source>
        <dbReference type="EMBL" id="CAH9136022.1"/>
    </source>
</evidence>
<dbReference type="FunFam" id="1.10.10.60:FF:000117">
    <property type="entry name" value="BEL1-like homeodomain protein 9"/>
    <property type="match status" value="1"/>
</dbReference>
<dbReference type="GO" id="GO:0006355">
    <property type="term" value="P:regulation of DNA-templated transcription"/>
    <property type="evidence" value="ECO:0007669"/>
    <property type="project" value="InterPro"/>
</dbReference>
<feature type="DNA-binding region" description="Homeobox" evidence="8">
    <location>
        <begin position="402"/>
        <end position="464"/>
    </location>
</feature>